<feature type="domain" description="DUF6876" evidence="1">
    <location>
        <begin position="3"/>
        <end position="121"/>
    </location>
</feature>
<organism evidence="2 3">
    <name type="scientific">Teichococcus deserti</name>
    <dbReference type="NCBI Taxonomy" id="1817963"/>
    <lineage>
        <taxon>Bacteria</taxon>
        <taxon>Pseudomonadati</taxon>
        <taxon>Pseudomonadota</taxon>
        <taxon>Alphaproteobacteria</taxon>
        <taxon>Acetobacterales</taxon>
        <taxon>Roseomonadaceae</taxon>
        <taxon>Roseomonas</taxon>
    </lineage>
</organism>
<evidence type="ECO:0000313" key="3">
    <source>
        <dbReference type="Proteomes" id="UP000188879"/>
    </source>
</evidence>
<keyword evidence="3" id="KW-1185">Reference proteome</keyword>
<dbReference type="RefSeq" id="WP_076956948.1">
    <property type="nucleotide sequence ID" value="NZ_MLCO01000069.1"/>
</dbReference>
<sequence>MSDLQTELAHFTGTTRWYRLDRRMLFTDGVKHLADRANCYWLLQLIGSFQHLQEVKRETWQSWKLTVTPDKEALIVMTNGRTPKTIVERRVEYTDFPLREMTLWVEEGDGEQMVILLPSEH</sequence>
<dbReference type="Proteomes" id="UP000188879">
    <property type="component" value="Unassembled WGS sequence"/>
</dbReference>
<dbReference type="Pfam" id="PF21781">
    <property type="entry name" value="DUF6876"/>
    <property type="match status" value="1"/>
</dbReference>
<comment type="caution">
    <text evidence="2">The sequence shown here is derived from an EMBL/GenBank/DDBJ whole genome shotgun (WGS) entry which is preliminary data.</text>
</comment>
<dbReference type="InterPro" id="IPR049241">
    <property type="entry name" value="DUF6876"/>
</dbReference>
<accession>A0A1V2H3X3</accession>
<evidence type="ECO:0000313" key="2">
    <source>
        <dbReference type="EMBL" id="ONG55724.1"/>
    </source>
</evidence>
<proteinExistence type="predicted"/>
<gene>
    <name evidence="2" type="ORF">BKE38_08640</name>
</gene>
<dbReference type="AlphaFoldDB" id="A0A1V2H3X3"/>
<dbReference type="EMBL" id="MLCO01000069">
    <property type="protein sequence ID" value="ONG55724.1"/>
    <property type="molecule type" value="Genomic_DNA"/>
</dbReference>
<dbReference type="OrthoDB" id="1255124at2"/>
<reference evidence="2 3" key="1">
    <citation type="submission" date="2016-10" db="EMBL/GenBank/DDBJ databases">
        <title>Draft Genome sequence of Roseomonas sp. strain M3.</title>
        <authorList>
            <person name="Subhash Y."/>
            <person name="Lee S."/>
        </authorList>
    </citation>
    <scope>NUCLEOTIDE SEQUENCE [LARGE SCALE GENOMIC DNA]</scope>
    <source>
        <strain evidence="2 3">M3</strain>
    </source>
</reference>
<name>A0A1V2H3X3_9PROT</name>
<evidence type="ECO:0000259" key="1">
    <source>
        <dbReference type="Pfam" id="PF21781"/>
    </source>
</evidence>
<protein>
    <recommendedName>
        <fullName evidence="1">DUF6876 domain-containing protein</fullName>
    </recommendedName>
</protein>